<accession>A0A1F5ESS4</accession>
<evidence type="ECO:0000313" key="2">
    <source>
        <dbReference type="EMBL" id="OGD70458.1"/>
    </source>
</evidence>
<sequence>MINFNRRNRIHPCYLTKEDLKELVCLIKTDFPESGRKEDFTIRTYSNTFDISEHSIDDFLNHRRLPSVLTKLIINIIGWSTERKIDKDLEITFYDNYIDFKVSGASESWVNGKYLQIVGFLRTKKPMFWFLHTPATYVIRGGIFVVLIGSATFLAIQWFKEGFGAINILTPLSIVFLSLLDSIIGKNKYTQIFITERQSFSDKYKDLITVITIIGVLFTIVGVVIMLL</sequence>
<keyword evidence="1" id="KW-0472">Membrane</keyword>
<proteinExistence type="predicted"/>
<evidence type="ECO:0000313" key="3">
    <source>
        <dbReference type="Proteomes" id="UP000186545"/>
    </source>
</evidence>
<gene>
    <name evidence="2" type="ORF">A3I18_01540</name>
</gene>
<organism evidence="2 3">
    <name type="scientific">Candidatus Campbellbacteria bacterium RIFCSPLOWO2_02_FULL_35_11</name>
    <dbReference type="NCBI Taxonomy" id="1797581"/>
    <lineage>
        <taxon>Bacteria</taxon>
        <taxon>Candidatus Campbelliibacteriota</taxon>
    </lineage>
</organism>
<protein>
    <submittedName>
        <fullName evidence="2">Uncharacterized protein</fullName>
    </submittedName>
</protein>
<dbReference type="Proteomes" id="UP000186545">
    <property type="component" value="Unassembled WGS sequence"/>
</dbReference>
<name>A0A1F5ESS4_9BACT</name>
<dbReference type="EMBL" id="MFAD01000015">
    <property type="protein sequence ID" value="OGD70458.1"/>
    <property type="molecule type" value="Genomic_DNA"/>
</dbReference>
<dbReference type="AlphaFoldDB" id="A0A1F5ESS4"/>
<evidence type="ECO:0000256" key="1">
    <source>
        <dbReference type="SAM" id="Phobius"/>
    </source>
</evidence>
<reference evidence="2 3" key="1">
    <citation type="journal article" date="2016" name="Nat. Commun.">
        <title>Thousands of microbial genomes shed light on interconnected biogeochemical processes in an aquifer system.</title>
        <authorList>
            <person name="Anantharaman K."/>
            <person name="Brown C.T."/>
            <person name="Hug L.A."/>
            <person name="Sharon I."/>
            <person name="Castelle C.J."/>
            <person name="Probst A.J."/>
            <person name="Thomas B.C."/>
            <person name="Singh A."/>
            <person name="Wilkins M.J."/>
            <person name="Karaoz U."/>
            <person name="Brodie E.L."/>
            <person name="Williams K.H."/>
            <person name="Hubbard S.S."/>
            <person name="Banfield J.F."/>
        </authorList>
    </citation>
    <scope>NUCLEOTIDE SEQUENCE [LARGE SCALE GENOMIC DNA]</scope>
</reference>
<comment type="caution">
    <text evidence="2">The sequence shown here is derived from an EMBL/GenBank/DDBJ whole genome shotgun (WGS) entry which is preliminary data.</text>
</comment>
<keyword evidence="1" id="KW-1133">Transmembrane helix</keyword>
<feature type="transmembrane region" description="Helical" evidence="1">
    <location>
        <begin position="137"/>
        <end position="159"/>
    </location>
</feature>
<feature type="transmembrane region" description="Helical" evidence="1">
    <location>
        <begin position="206"/>
        <end position="227"/>
    </location>
</feature>
<keyword evidence="1" id="KW-0812">Transmembrane</keyword>
<feature type="transmembrane region" description="Helical" evidence="1">
    <location>
        <begin position="165"/>
        <end position="185"/>
    </location>
</feature>